<comment type="caution">
    <text evidence="2">The sequence shown here is derived from an EMBL/GenBank/DDBJ whole genome shotgun (WGS) entry which is preliminary data.</text>
</comment>
<evidence type="ECO:0000256" key="1">
    <source>
        <dbReference type="SAM" id="MobiDB-lite"/>
    </source>
</evidence>
<evidence type="ECO:0000313" key="2">
    <source>
        <dbReference type="EMBL" id="CAF5214504.1"/>
    </source>
</evidence>
<protein>
    <submittedName>
        <fullName evidence="2">Uncharacterized protein</fullName>
    </submittedName>
</protein>
<feature type="compositionally biased region" description="Low complexity" evidence="1">
    <location>
        <begin position="110"/>
        <end position="122"/>
    </location>
</feature>
<proteinExistence type="predicted"/>
<feature type="compositionally biased region" description="Low complexity" evidence="1">
    <location>
        <begin position="46"/>
        <end position="56"/>
    </location>
</feature>
<feature type="compositionally biased region" description="Low complexity" evidence="1">
    <location>
        <begin position="74"/>
        <end position="102"/>
    </location>
</feature>
<feature type="non-terminal residue" evidence="2">
    <location>
        <position position="1"/>
    </location>
</feature>
<evidence type="ECO:0000313" key="3">
    <source>
        <dbReference type="Proteomes" id="UP000681720"/>
    </source>
</evidence>
<organism evidence="2 3">
    <name type="scientific">Rotaria magnacalcarata</name>
    <dbReference type="NCBI Taxonomy" id="392030"/>
    <lineage>
        <taxon>Eukaryota</taxon>
        <taxon>Metazoa</taxon>
        <taxon>Spiralia</taxon>
        <taxon>Gnathifera</taxon>
        <taxon>Rotifera</taxon>
        <taxon>Eurotatoria</taxon>
        <taxon>Bdelloidea</taxon>
        <taxon>Philodinida</taxon>
        <taxon>Philodinidae</taxon>
        <taxon>Rotaria</taxon>
    </lineage>
</organism>
<feature type="compositionally biased region" description="Low complexity" evidence="1">
    <location>
        <begin position="1"/>
        <end position="13"/>
    </location>
</feature>
<dbReference type="EMBL" id="CAJOBJ010356249">
    <property type="protein sequence ID" value="CAF5214504.1"/>
    <property type="molecule type" value="Genomic_DNA"/>
</dbReference>
<sequence>QQHQQQQQQQLHQHQQHLHQMTTPSNGERTSSSVGTGINGSDVSPSHSFATSSGYSSSADYYNPSMLNSKASLNNTNTSNTTSNNKNNNNNNNNNTSITNTNIHSPYDGTSTATTSSPPQSTGYMSTTVKQETMMPTPFAIDPHSNYGNINGTPSGASVGGANNNNDPNFGLGIDDYGSSLYHPSATSAYSSYSPSGLLQTSYPVGPYGVSHADQMRLYNSQLKHDFG</sequence>
<feature type="non-terminal residue" evidence="2">
    <location>
        <position position="228"/>
    </location>
</feature>
<feature type="region of interest" description="Disordered" evidence="1">
    <location>
        <begin position="1"/>
        <end position="56"/>
    </location>
</feature>
<accession>A0A8S3J7Y7</accession>
<gene>
    <name evidence="2" type="ORF">GIL414_LOCUS80982</name>
</gene>
<dbReference type="Proteomes" id="UP000681720">
    <property type="component" value="Unassembled WGS sequence"/>
</dbReference>
<feature type="compositionally biased region" description="Polar residues" evidence="1">
    <location>
        <begin position="21"/>
        <end position="45"/>
    </location>
</feature>
<reference evidence="2" key="1">
    <citation type="submission" date="2021-02" db="EMBL/GenBank/DDBJ databases">
        <authorList>
            <person name="Nowell W R."/>
        </authorList>
    </citation>
    <scope>NUCLEOTIDE SEQUENCE</scope>
</reference>
<dbReference type="AlphaFoldDB" id="A0A8S3J7Y7"/>
<name>A0A8S3J7Y7_9BILA</name>
<feature type="region of interest" description="Disordered" evidence="1">
    <location>
        <begin position="70"/>
        <end position="125"/>
    </location>
</feature>